<gene>
    <name evidence="1" type="ORF">ACFP56_12670</name>
</gene>
<proteinExistence type="predicted"/>
<dbReference type="Proteomes" id="UP001596233">
    <property type="component" value="Unassembled WGS sequence"/>
</dbReference>
<dbReference type="PANTHER" id="PTHR33221:SF15">
    <property type="entry name" value="HTH-TYPE TRANSCRIPTIONAL REGULATOR YWGB-RELATED"/>
    <property type="match status" value="1"/>
</dbReference>
<accession>A0ABW1V6V9</accession>
<keyword evidence="2" id="KW-1185">Reference proteome</keyword>
<dbReference type="InterPro" id="IPR000944">
    <property type="entry name" value="Tscrpt_reg_Rrf2"/>
</dbReference>
<organism evidence="1 2">
    <name type="scientific">Paenibacillus septentrionalis</name>
    <dbReference type="NCBI Taxonomy" id="429342"/>
    <lineage>
        <taxon>Bacteria</taxon>
        <taxon>Bacillati</taxon>
        <taxon>Bacillota</taxon>
        <taxon>Bacilli</taxon>
        <taxon>Bacillales</taxon>
        <taxon>Paenibacillaceae</taxon>
        <taxon>Paenibacillus</taxon>
    </lineage>
</organism>
<evidence type="ECO:0000313" key="1">
    <source>
        <dbReference type="EMBL" id="MFC6333475.1"/>
    </source>
</evidence>
<evidence type="ECO:0000313" key="2">
    <source>
        <dbReference type="Proteomes" id="UP001596233"/>
    </source>
</evidence>
<dbReference type="PANTHER" id="PTHR33221">
    <property type="entry name" value="WINGED HELIX-TURN-HELIX TRANSCRIPTIONAL REGULATOR, RRF2 FAMILY"/>
    <property type="match status" value="1"/>
</dbReference>
<dbReference type="SUPFAM" id="SSF46785">
    <property type="entry name" value="Winged helix' DNA-binding domain"/>
    <property type="match status" value="1"/>
</dbReference>
<dbReference type="Gene3D" id="1.10.10.10">
    <property type="entry name" value="Winged helix-like DNA-binding domain superfamily/Winged helix DNA-binding domain"/>
    <property type="match status" value="1"/>
</dbReference>
<protein>
    <submittedName>
        <fullName evidence="1">Rrf2 family transcriptional regulator</fullName>
    </submittedName>
</protein>
<dbReference type="InterPro" id="IPR036390">
    <property type="entry name" value="WH_DNA-bd_sf"/>
</dbReference>
<dbReference type="RefSeq" id="WP_379234990.1">
    <property type="nucleotide sequence ID" value="NZ_JBHSTE010000004.1"/>
</dbReference>
<dbReference type="Pfam" id="PF02082">
    <property type="entry name" value="Rrf2"/>
    <property type="match status" value="1"/>
</dbReference>
<dbReference type="EMBL" id="JBHSTE010000004">
    <property type="protein sequence ID" value="MFC6333475.1"/>
    <property type="molecule type" value="Genomic_DNA"/>
</dbReference>
<sequence length="139" mass="15732">MVNHRMSVALHILSLIALTEQKEQLTSDWIAARVNTNPVVIRRLIASLNKAGLVKAGRGLKGLTLTKETDQITLLEVYRAVSPDHELFSIYEEHHTSCQIGRNLKGNLREVYDTLQNKMEHELAQITLSMVVDQSCLER</sequence>
<dbReference type="InterPro" id="IPR036388">
    <property type="entry name" value="WH-like_DNA-bd_sf"/>
</dbReference>
<reference evidence="2" key="1">
    <citation type="journal article" date="2019" name="Int. J. Syst. Evol. Microbiol.">
        <title>The Global Catalogue of Microorganisms (GCM) 10K type strain sequencing project: providing services to taxonomists for standard genome sequencing and annotation.</title>
        <authorList>
            <consortium name="The Broad Institute Genomics Platform"/>
            <consortium name="The Broad Institute Genome Sequencing Center for Infectious Disease"/>
            <person name="Wu L."/>
            <person name="Ma J."/>
        </authorList>
    </citation>
    <scope>NUCLEOTIDE SEQUENCE [LARGE SCALE GENOMIC DNA]</scope>
    <source>
        <strain evidence="2">PCU 280</strain>
    </source>
</reference>
<dbReference type="PROSITE" id="PS51197">
    <property type="entry name" value="HTH_RRF2_2"/>
    <property type="match status" value="1"/>
</dbReference>
<name>A0ABW1V6V9_9BACL</name>
<comment type="caution">
    <text evidence="1">The sequence shown here is derived from an EMBL/GenBank/DDBJ whole genome shotgun (WGS) entry which is preliminary data.</text>
</comment>